<gene>
    <name evidence="1" type="ORF">PVK06_042963</name>
</gene>
<evidence type="ECO:0000313" key="1">
    <source>
        <dbReference type="EMBL" id="KAK5775096.1"/>
    </source>
</evidence>
<proteinExistence type="predicted"/>
<dbReference type="EMBL" id="JARKNE010000012">
    <property type="protein sequence ID" value="KAK5775096.1"/>
    <property type="molecule type" value="Genomic_DNA"/>
</dbReference>
<organism evidence="1 2">
    <name type="scientific">Gossypium arboreum</name>
    <name type="common">Tree cotton</name>
    <name type="synonym">Gossypium nanking</name>
    <dbReference type="NCBI Taxonomy" id="29729"/>
    <lineage>
        <taxon>Eukaryota</taxon>
        <taxon>Viridiplantae</taxon>
        <taxon>Streptophyta</taxon>
        <taxon>Embryophyta</taxon>
        <taxon>Tracheophyta</taxon>
        <taxon>Spermatophyta</taxon>
        <taxon>Magnoliopsida</taxon>
        <taxon>eudicotyledons</taxon>
        <taxon>Gunneridae</taxon>
        <taxon>Pentapetalae</taxon>
        <taxon>rosids</taxon>
        <taxon>malvids</taxon>
        <taxon>Malvales</taxon>
        <taxon>Malvaceae</taxon>
        <taxon>Malvoideae</taxon>
        <taxon>Gossypium</taxon>
    </lineage>
</organism>
<accession>A0ABR0MM82</accession>
<dbReference type="SUPFAM" id="SSF52058">
    <property type="entry name" value="L domain-like"/>
    <property type="match status" value="1"/>
</dbReference>
<protein>
    <submittedName>
        <fullName evidence="1">Uncharacterized protein</fullName>
    </submittedName>
</protein>
<comment type="caution">
    <text evidence="1">The sequence shown here is derived from an EMBL/GenBank/DDBJ whole genome shotgun (WGS) entry which is preliminary data.</text>
</comment>
<dbReference type="InterPro" id="IPR050715">
    <property type="entry name" value="LRR-SigEffector_domain"/>
</dbReference>
<dbReference type="PANTHER" id="PTHR45752:SF195">
    <property type="entry name" value="LEUCINE-RICH REPEAT (LRR) FAMILY PROTEIN-RELATED"/>
    <property type="match status" value="1"/>
</dbReference>
<name>A0ABR0MM82_GOSAR</name>
<dbReference type="Gene3D" id="3.80.10.10">
    <property type="entry name" value="Ribonuclease Inhibitor"/>
    <property type="match status" value="1"/>
</dbReference>
<reference evidence="1 2" key="1">
    <citation type="submission" date="2023-03" db="EMBL/GenBank/DDBJ databases">
        <title>WGS of Gossypium arboreum.</title>
        <authorList>
            <person name="Yu D."/>
        </authorList>
    </citation>
    <scope>NUCLEOTIDE SEQUENCE [LARGE SCALE GENOMIC DNA]</scope>
    <source>
        <tissue evidence="1">Leaf</tissue>
    </source>
</reference>
<sequence length="180" mass="20180">MQPNQLKKHLQVYRIQLIQDKTSRFDCSSNRIKELPSSLGNCSDLSGLKVSNNLITSLPEDLTNFSKLTKLDVEFILVVFKSPIVKEILDIPAAKNLLSGIPENIGCLTRLIHLDLHKNTGGYLSSSYTRQTTTWNGSNSVNYTTQQYSKYTQDSRGAYAAGTEMDLYRNCYQSNAKGFA</sequence>
<keyword evidence="2" id="KW-1185">Reference proteome</keyword>
<dbReference type="InterPro" id="IPR032675">
    <property type="entry name" value="LRR_dom_sf"/>
</dbReference>
<evidence type="ECO:0000313" key="2">
    <source>
        <dbReference type="Proteomes" id="UP001358586"/>
    </source>
</evidence>
<dbReference type="Proteomes" id="UP001358586">
    <property type="component" value="Chromosome 12"/>
</dbReference>
<dbReference type="PANTHER" id="PTHR45752">
    <property type="entry name" value="LEUCINE-RICH REPEAT-CONTAINING"/>
    <property type="match status" value="1"/>
</dbReference>